<dbReference type="Ensembl" id="ENSSMAT00000034906.2">
    <property type="protein sequence ID" value="ENSSMAP00000034466.2"/>
    <property type="gene ID" value="ENSSMAG00000021084.2"/>
</dbReference>
<dbReference type="InterPro" id="IPR046856">
    <property type="entry name" value="Gemin6_C"/>
</dbReference>
<protein>
    <recommendedName>
        <fullName evidence="11">Gem-associated protein 6</fullName>
    </recommendedName>
</protein>
<dbReference type="CDD" id="cd11676">
    <property type="entry name" value="Gemin6"/>
    <property type="match status" value="1"/>
</dbReference>
<reference evidence="13 16" key="1">
    <citation type="submission" date="2017-12" db="EMBL/GenBank/DDBJ databases">
        <title>Integrating genomic resources of turbot (Scophthalmus maximus) in depth evaluation of genetic and physical mapping variation across individuals.</title>
        <authorList>
            <person name="Martinez P."/>
        </authorList>
    </citation>
    <scope>NUCLEOTIDE SEQUENCE [LARGE SCALE GENOMIC DNA]</scope>
</reference>
<comment type="function">
    <text evidence="9">The SMN complex catalyzes the assembly of small nuclear ribonucleoproteins (snRNPs), the building blocks of the spliceosome, and thereby plays an important role in the splicing of cellular pre-mRNAs. Most spliceosomal snRNPs contain a common set of Sm proteins SNRPB, SNRPD1, SNRPD2, SNRPD3, SNRPE, SNRPF and SNRPG that assemble in a heptameric protein ring on the Sm site of the small nuclear RNA to form the core snRNP (Sm core). In the cytosol, the Sm proteins SNRPD1, SNRPD2, SNRPE, SNRPF and SNRPG are trapped in an inactive 6S pICln-Sm complex by the chaperone CLNS1A that controls the assembly of the core snRNP. To assemble core snRNPs, the SMN complex accepts the trapped 5Sm proteins from CLNS1A forming an intermediate. Binding of snRNA inside 5Sm triggers eviction of the SMN complex, thereby allowing binding of SNRPD3 and SNRPB to complete assembly of the core snRNP.</text>
</comment>
<keyword evidence="7" id="KW-0539">Nucleus</keyword>
<dbReference type="Pfam" id="PF06372">
    <property type="entry name" value="Gemin6"/>
    <property type="match status" value="1"/>
</dbReference>
<comment type="subcellular location">
    <subcellularLocation>
        <location evidence="1">Cytoplasm</location>
    </subcellularLocation>
    <subcellularLocation>
        <location evidence="8">Nucleus</location>
        <location evidence="8">Gem</location>
    </subcellularLocation>
    <subcellularLocation>
        <location evidence="2">Nucleus</location>
        <location evidence="2">Nucleoplasm</location>
    </subcellularLocation>
</comment>
<evidence type="ECO:0000313" key="15">
    <source>
        <dbReference type="Ensembl" id="ENSSMAP00000034466.2"/>
    </source>
</evidence>
<evidence type="ECO:0000313" key="17">
    <source>
        <dbReference type="Proteomes" id="UP000438429"/>
    </source>
</evidence>
<dbReference type="GeneTree" id="ENSGT00390000006712"/>
<feature type="domain" description="AD" evidence="12">
    <location>
        <begin position="70"/>
        <end position="165"/>
    </location>
</feature>
<dbReference type="STRING" id="52904.ENSSMAP00000034466"/>
<evidence type="ECO:0000313" key="16">
    <source>
        <dbReference type="Proteomes" id="UP000246464"/>
    </source>
</evidence>
<proteinExistence type="predicted"/>
<dbReference type="FunFam" id="2.30.30.100:FF:000038">
    <property type="entry name" value="Gem-associated protein 6"/>
    <property type="match status" value="1"/>
</dbReference>
<evidence type="ECO:0000256" key="7">
    <source>
        <dbReference type="ARBA" id="ARBA00023242"/>
    </source>
</evidence>
<keyword evidence="16" id="KW-1185">Reference proteome</keyword>
<dbReference type="CTD" id="79833"/>
<dbReference type="GO" id="GO:0000245">
    <property type="term" value="P:spliceosomal complex assembly"/>
    <property type="evidence" value="ECO:0007669"/>
    <property type="project" value="InterPro"/>
</dbReference>
<keyword evidence="6" id="KW-0508">mRNA splicing</keyword>
<evidence type="ECO:0000256" key="6">
    <source>
        <dbReference type="ARBA" id="ARBA00023187"/>
    </source>
</evidence>
<evidence type="ECO:0000256" key="1">
    <source>
        <dbReference type="ARBA" id="ARBA00004496"/>
    </source>
</evidence>
<dbReference type="PANTHER" id="PTHR14710">
    <property type="entry name" value="GEM-ASSOCIATED PROTEIN 6"/>
    <property type="match status" value="1"/>
</dbReference>
<dbReference type="EMBL" id="VEVO01000009">
    <property type="protein sequence ID" value="KAF0036984.1"/>
    <property type="molecule type" value="Genomic_DNA"/>
</dbReference>
<sequence>MQDDWSLLGPLQWIRYVNKRVTVTAGKDEERRGWLLTVDPVSASLVLVDFREDGGTSVHVVMGHAVEEVQVLEEADEEMAERLRTSFLPSSSCSLDPEELRRRRGGVRSWLQKNRVPVEEEGDELKVAEVLTIRAPYGPEDCCSSNQIILDRIQRLIQNLIQTDP</sequence>
<dbReference type="AlphaFoldDB" id="A0A2U9BM96"/>
<evidence type="ECO:0000256" key="9">
    <source>
        <dbReference type="ARBA" id="ARBA00059373"/>
    </source>
</evidence>
<dbReference type="Pfam" id="PF20417">
    <property type="entry name" value="Gemin6_C"/>
    <property type="match status" value="1"/>
</dbReference>
<keyword evidence="5" id="KW-0507">mRNA processing</keyword>
<evidence type="ECO:0000256" key="10">
    <source>
        <dbReference type="ARBA" id="ARBA00065613"/>
    </source>
</evidence>
<evidence type="ECO:0000313" key="14">
    <source>
        <dbReference type="EMBL" id="KAF0036984.1"/>
    </source>
</evidence>
<evidence type="ECO:0000256" key="5">
    <source>
        <dbReference type="ARBA" id="ARBA00022664"/>
    </source>
</evidence>
<dbReference type="Gene3D" id="2.30.30.100">
    <property type="match status" value="1"/>
</dbReference>
<reference evidence="15" key="3">
    <citation type="submission" date="2020-05" db="EMBL/GenBank/DDBJ databases">
        <authorList>
            <person name="Moser M."/>
        </authorList>
    </citation>
    <scope>NUCLEOTIDE SEQUENCE [LARGE SCALE GENOMIC DNA]</scope>
</reference>
<dbReference type="PROSITE" id="PS52001">
    <property type="entry name" value="AD"/>
    <property type="match status" value="1"/>
</dbReference>
<dbReference type="Proteomes" id="UP000438429">
    <property type="component" value="Unassembled WGS sequence"/>
</dbReference>
<reference evidence="14 17" key="2">
    <citation type="submission" date="2019-06" db="EMBL/GenBank/DDBJ databases">
        <title>Draft genomes of female and male turbot (Scophthalmus maximus).</title>
        <authorList>
            <person name="Xu H."/>
            <person name="Xu X.-W."/>
            <person name="Shao C."/>
            <person name="Chen S."/>
        </authorList>
    </citation>
    <scope>NUCLEOTIDE SEQUENCE [LARGE SCALE GENOMIC DNA]</scope>
    <source>
        <strain evidence="14">Ysfricsl-2016a</strain>
        <tissue evidence="14">Blood</tissue>
    </source>
</reference>
<dbReference type="InterPro" id="IPR046857">
    <property type="entry name" value="Gemin6_Sm-like_dom"/>
</dbReference>
<dbReference type="InterPro" id="IPR047574">
    <property type="entry name" value="AD"/>
</dbReference>
<name>A0A2U9BM96_SCOMX</name>
<dbReference type="GO" id="GO:0097504">
    <property type="term" value="C:Gemini of Cajal bodies"/>
    <property type="evidence" value="ECO:0007669"/>
    <property type="project" value="UniProtKB-SubCell"/>
</dbReference>
<dbReference type="RefSeq" id="XP_035494223.1">
    <property type="nucleotide sequence ID" value="XM_035638330.2"/>
</dbReference>
<gene>
    <name evidence="15" type="primary">gemin6</name>
    <name evidence="14" type="ORF">F2P81_009858</name>
    <name evidence="13" type="ORF">SMAX5B_021606</name>
</gene>
<evidence type="ECO:0000256" key="3">
    <source>
        <dbReference type="ARBA" id="ARBA00022490"/>
    </source>
</evidence>
<dbReference type="Bgee" id="ENSSMAG00000021084">
    <property type="expression patterns" value="Expressed in muscle tissue and 6 other cell types or tissues"/>
</dbReference>
<evidence type="ECO:0000256" key="8">
    <source>
        <dbReference type="ARBA" id="ARBA00034695"/>
    </source>
</evidence>
<evidence type="ECO:0000313" key="13">
    <source>
        <dbReference type="EMBL" id="AWP05101.1"/>
    </source>
</evidence>
<dbReference type="GO" id="GO:0032797">
    <property type="term" value="C:SMN complex"/>
    <property type="evidence" value="ECO:0007669"/>
    <property type="project" value="TreeGrafter"/>
</dbReference>
<dbReference type="GO" id="GO:0000387">
    <property type="term" value="P:spliceosomal snRNP assembly"/>
    <property type="evidence" value="ECO:0007669"/>
    <property type="project" value="TreeGrafter"/>
</dbReference>
<reference evidence="15" key="5">
    <citation type="submission" date="2025-05" db="UniProtKB">
        <authorList>
            <consortium name="Ensembl"/>
        </authorList>
    </citation>
    <scope>IDENTIFICATION</scope>
</reference>
<dbReference type="Proteomes" id="UP000694558">
    <property type="component" value="Chromosome 8"/>
</dbReference>
<dbReference type="PANTHER" id="PTHR14710:SF2">
    <property type="entry name" value="GEM-ASSOCIATED PROTEIN 6"/>
    <property type="match status" value="1"/>
</dbReference>
<evidence type="ECO:0000256" key="4">
    <source>
        <dbReference type="ARBA" id="ARBA00022553"/>
    </source>
</evidence>
<dbReference type="InterPro" id="IPR009422">
    <property type="entry name" value="Gemin6"/>
</dbReference>
<accession>A0A2U9BM96</accession>
<evidence type="ECO:0000256" key="2">
    <source>
        <dbReference type="ARBA" id="ARBA00004642"/>
    </source>
</evidence>
<reference evidence="15" key="4">
    <citation type="submission" date="2023-05" db="EMBL/GenBank/DDBJ databases">
        <title>High-quality long-read genome of Scophthalmus maximus.</title>
        <authorList>
            <person name="Lien S."/>
            <person name="Martinez P."/>
        </authorList>
    </citation>
    <scope>NUCLEOTIDE SEQUENCE [LARGE SCALE GENOMIC DNA]</scope>
</reference>
<dbReference type="Proteomes" id="UP000246464">
    <property type="component" value="Chromosome 8"/>
</dbReference>
<dbReference type="EMBL" id="CP026250">
    <property type="protein sequence ID" value="AWP05101.1"/>
    <property type="molecule type" value="Genomic_DNA"/>
</dbReference>
<dbReference type="GeneID" id="118313090"/>
<evidence type="ECO:0000259" key="12">
    <source>
        <dbReference type="PROSITE" id="PS52001"/>
    </source>
</evidence>
<organism evidence="13 16">
    <name type="scientific">Scophthalmus maximus</name>
    <name type="common">Turbot</name>
    <name type="synonym">Psetta maxima</name>
    <dbReference type="NCBI Taxonomy" id="52904"/>
    <lineage>
        <taxon>Eukaryota</taxon>
        <taxon>Metazoa</taxon>
        <taxon>Chordata</taxon>
        <taxon>Craniata</taxon>
        <taxon>Vertebrata</taxon>
        <taxon>Euteleostomi</taxon>
        <taxon>Actinopterygii</taxon>
        <taxon>Neopterygii</taxon>
        <taxon>Teleostei</taxon>
        <taxon>Neoteleostei</taxon>
        <taxon>Acanthomorphata</taxon>
        <taxon>Carangaria</taxon>
        <taxon>Pleuronectiformes</taxon>
        <taxon>Pleuronectoidei</taxon>
        <taxon>Scophthalmidae</taxon>
        <taxon>Scophthalmus</taxon>
    </lineage>
</organism>
<keyword evidence="4" id="KW-0597">Phosphoprotein</keyword>
<evidence type="ECO:0000256" key="11">
    <source>
        <dbReference type="ARBA" id="ARBA00067670"/>
    </source>
</evidence>
<keyword evidence="3" id="KW-0963">Cytoplasm</keyword>
<dbReference type="OrthoDB" id="77463at2759"/>
<comment type="subunit">
    <text evidence="10">Part of the core SMN complex that contains SMN1, GEMIN2/SIP1, DDX20/GEMIN3, GEMIN4, GEMIN5, GEMIN6, GEMIN7, GEMIN8 and STRAP/UNRIP. Part of the SMN-Sm complex that contains SMN1, GEMIN2/SIP1, DDX20/GEMIN3, GEMIN4, GEMIN5, GEMIN6, GEMIN7, GEMIN8, STRAP/UNRIP and the Sm proteins SNRPB, SNRPD1, SNRPD2, SNRPD3, SNRPE, SNRPF and SNRPG. Interacts with GEMIN7; the interaction is direct. Interacts with GEMIN8; the interaction is direct. Interacts with SNRPB, SNRPD2, SNRPD3 and SNRPE; the interaction is direct.</text>
</comment>
<dbReference type="KEGG" id="smau:118313090"/>